<dbReference type="Gene3D" id="3.30.420.270">
    <property type="match status" value="1"/>
</dbReference>
<evidence type="ECO:0000256" key="6">
    <source>
        <dbReference type="ARBA" id="ARBA00023136"/>
    </source>
</evidence>
<protein>
    <submittedName>
        <fullName evidence="9">Protein TolR</fullName>
    </submittedName>
</protein>
<dbReference type="GO" id="GO:0015031">
    <property type="term" value="P:protein transport"/>
    <property type="evidence" value="ECO:0007669"/>
    <property type="project" value="UniProtKB-KW"/>
</dbReference>
<reference evidence="9" key="1">
    <citation type="journal article" date="2014" name="Int. J. Syst. Evol. Microbiol.">
        <title>Complete genome sequence of Corynebacterium casei LMG S-19264T (=DSM 44701T), isolated from a smear-ripened cheese.</title>
        <authorList>
            <consortium name="US DOE Joint Genome Institute (JGI-PGF)"/>
            <person name="Walter F."/>
            <person name="Albersmeier A."/>
            <person name="Kalinowski J."/>
            <person name="Ruckert C."/>
        </authorList>
    </citation>
    <scope>NUCLEOTIDE SEQUENCE</scope>
    <source>
        <strain evidence="9">CCM 7897</strain>
    </source>
</reference>
<evidence type="ECO:0000256" key="7">
    <source>
        <dbReference type="RuleBase" id="RU003879"/>
    </source>
</evidence>
<dbReference type="InterPro" id="IPR003400">
    <property type="entry name" value="ExbD"/>
</dbReference>
<feature type="signal peptide" evidence="8">
    <location>
        <begin position="1"/>
        <end position="25"/>
    </location>
</feature>
<evidence type="ECO:0000256" key="4">
    <source>
        <dbReference type="ARBA" id="ARBA00022692"/>
    </source>
</evidence>
<sequence>MRLTRIGMLTGLVALSLAHASVALASMATPGASAASGSLNAQTPVLSDLAAPQALLLVAAPLLTAGVPVELPSTPVAAASRTAIVLTVNDKGQIFIAEHEVKPEELEARLLAVAGNDREERIIVRADKRVDYKTVMQVMERLSAAGFKRVGLLSEMEKGG</sequence>
<gene>
    <name evidence="9" type="ORF">GCM10007301_00440</name>
</gene>
<proteinExistence type="inferred from homology"/>
<dbReference type="Proteomes" id="UP000606044">
    <property type="component" value="Unassembled WGS sequence"/>
</dbReference>
<reference evidence="9" key="2">
    <citation type="submission" date="2020-09" db="EMBL/GenBank/DDBJ databases">
        <authorList>
            <person name="Sun Q."/>
            <person name="Sedlacek I."/>
        </authorList>
    </citation>
    <scope>NUCLEOTIDE SEQUENCE</scope>
    <source>
        <strain evidence="9">CCM 7897</strain>
    </source>
</reference>
<evidence type="ECO:0000256" key="1">
    <source>
        <dbReference type="ARBA" id="ARBA00004162"/>
    </source>
</evidence>
<evidence type="ECO:0000256" key="5">
    <source>
        <dbReference type="ARBA" id="ARBA00022989"/>
    </source>
</evidence>
<dbReference type="Pfam" id="PF02472">
    <property type="entry name" value="ExbD"/>
    <property type="match status" value="1"/>
</dbReference>
<evidence type="ECO:0000313" key="10">
    <source>
        <dbReference type="Proteomes" id="UP000606044"/>
    </source>
</evidence>
<evidence type="ECO:0000256" key="2">
    <source>
        <dbReference type="ARBA" id="ARBA00005811"/>
    </source>
</evidence>
<dbReference type="AlphaFoldDB" id="A0A917BJG2"/>
<accession>A0A917BJG2</accession>
<keyword evidence="4 7" id="KW-0812">Transmembrane</keyword>
<keyword evidence="6" id="KW-0472">Membrane</keyword>
<comment type="subcellular location">
    <subcellularLocation>
        <location evidence="1">Cell membrane</location>
        <topology evidence="1">Single-pass membrane protein</topology>
    </subcellularLocation>
    <subcellularLocation>
        <location evidence="7">Cell membrane</location>
        <topology evidence="7">Single-pass type II membrane protein</topology>
    </subcellularLocation>
</comment>
<dbReference type="PANTHER" id="PTHR30558:SF7">
    <property type="entry name" value="TOL-PAL SYSTEM PROTEIN TOLR"/>
    <property type="match status" value="1"/>
</dbReference>
<keyword evidence="7" id="KW-0813">Transport</keyword>
<evidence type="ECO:0000256" key="8">
    <source>
        <dbReference type="SAM" id="SignalP"/>
    </source>
</evidence>
<evidence type="ECO:0000313" key="9">
    <source>
        <dbReference type="EMBL" id="GGF44851.1"/>
    </source>
</evidence>
<evidence type="ECO:0000256" key="3">
    <source>
        <dbReference type="ARBA" id="ARBA00022475"/>
    </source>
</evidence>
<dbReference type="PANTHER" id="PTHR30558">
    <property type="entry name" value="EXBD MEMBRANE COMPONENT OF PMF-DRIVEN MACROMOLECULE IMPORT SYSTEM"/>
    <property type="match status" value="1"/>
</dbReference>
<keyword evidence="10" id="KW-1185">Reference proteome</keyword>
<comment type="similarity">
    <text evidence="2 7">Belongs to the ExbD/TolR family.</text>
</comment>
<organism evidence="9 10">
    <name type="scientific">Azorhizobium oxalatiphilum</name>
    <dbReference type="NCBI Taxonomy" id="980631"/>
    <lineage>
        <taxon>Bacteria</taxon>
        <taxon>Pseudomonadati</taxon>
        <taxon>Pseudomonadota</taxon>
        <taxon>Alphaproteobacteria</taxon>
        <taxon>Hyphomicrobiales</taxon>
        <taxon>Xanthobacteraceae</taxon>
        <taxon>Azorhizobium</taxon>
    </lineage>
</organism>
<keyword evidence="8" id="KW-0732">Signal</keyword>
<dbReference type="GO" id="GO:0005886">
    <property type="term" value="C:plasma membrane"/>
    <property type="evidence" value="ECO:0007669"/>
    <property type="project" value="UniProtKB-SubCell"/>
</dbReference>
<dbReference type="EMBL" id="BMCT01000001">
    <property type="protein sequence ID" value="GGF44851.1"/>
    <property type="molecule type" value="Genomic_DNA"/>
</dbReference>
<name>A0A917BJG2_9HYPH</name>
<keyword evidence="7" id="KW-0653">Protein transport</keyword>
<keyword evidence="5" id="KW-1133">Transmembrane helix</keyword>
<dbReference type="GO" id="GO:0022857">
    <property type="term" value="F:transmembrane transporter activity"/>
    <property type="evidence" value="ECO:0007669"/>
    <property type="project" value="InterPro"/>
</dbReference>
<keyword evidence="3" id="KW-1003">Cell membrane</keyword>
<feature type="chain" id="PRO_5037226272" evidence="8">
    <location>
        <begin position="26"/>
        <end position="160"/>
    </location>
</feature>
<comment type="caution">
    <text evidence="9">The sequence shown here is derived from an EMBL/GenBank/DDBJ whole genome shotgun (WGS) entry which is preliminary data.</text>
</comment>